<evidence type="ECO:0000256" key="9">
    <source>
        <dbReference type="ARBA" id="ARBA00022737"/>
    </source>
</evidence>
<dbReference type="InterPro" id="IPR004316">
    <property type="entry name" value="SWEET_rpt"/>
</dbReference>
<feature type="transmembrane region" description="Helical" evidence="13">
    <location>
        <begin position="6"/>
        <end position="27"/>
    </location>
</feature>
<comment type="subcellular location">
    <subcellularLocation>
        <location evidence="1">Cell membrane</location>
        <topology evidence="1">Multi-pass membrane protein</topology>
    </subcellularLocation>
    <subcellularLocation>
        <location evidence="2">Golgi apparatus membrane</location>
        <topology evidence="2">Multi-pass membrane protein</topology>
    </subcellularLocation>
</comment>
<feature type="transmembrane region" description="Helical" evidence="13">
    <location>
        <begin position="183"/>
        <end position="202"/>
    </location>
</feature>
<keyword evidence="15" id="KW-1185">Reference proteome</keyword>
<keyword evidence="6" id="KW-1003">Cell membrane</keyword>
<keyword evidence="5" id="KW-0813">Transport</keyword>
<feature type="transmembrane region" description="Helical" evidence="13">
    <location>
        <begin position="92"/>
        <end position="113"/>
    </location>
</feature>
<dbReference type="GO" id="GO:0051119">
    <property type="term" value="F:sugar transmembrane transporter activity"/>
    <property type="evidence" value="ECO:0007669"/>
    <property type="project" value="InterPro"/>
</dbReference>
<feature type="transmembrane region" description="Helical" evidence="13">
    <location>
        <begin position="156"/>
        <end position="177"/>
    </location>
</feature>
<dbReference type="EMBL" id="CAXITT010000001">
    <property type="protein sequence ID" value="CAL1525944.1"/>
    <property type="molecule type" value="Genomic_DNA"/>
</dbReference>
<protein>
    <recommendedName>
        <fullName evidence="4">Sugar transporter SWEET1</fullName>
    </recommendedName>
</protein>
<gene>
    <name evidence="14" type="ORF">GSLYS_00000121001</name>
</gene>
<reference evidence="14 15" key="1">
    <citation type="submission" date="2024-04" db="EMBL/GenBank/DDBJ databases">
        <authorList>
            <consortium name="Genoscope - CEA"/>
            <person name="William W."/>
        </authorList>
    </citation>
    <scope>NUCLEOTIDE SEQUENCE [LARGE SCALE GENOMIC DNA]</scope>
</reference>
<evidence type="ECO:0000256" key="5">
    <source>
        <dbReference type="ARBA" id="ARBA00022448"/>
    </source>
</evidence>
<keyword evidence="11" id="KW-0333">Golgi apparatus</keyword>
<evidence type="ECO:0000256" key="11">
    <source>
        <dbReference type="ARBA" id="ARBA00023034"/>
    </source>
</evidence>
<keyword evidence="8 13" id="KW-0812">Transmembrane</keyword>
<dbReference type="Proteomes" id="UP001497497">
    <property type="component" value="Unassembled WGS sequence"/>
</dbReference>
<name>A0AAV2H101_LYMST</name>
<dbReference type="InterPro" id="IPR047664">
    <property type="entry name" value="SWEET"/>
</dbReference>
<evidence type="ECO:0000256" key="7">
    <source>
        <dbReference type="ARBA" id="ARBA00022597"/>
    </source>
</evidence>
<evidence type="ECO:0000313" key="15">
    <source>
        <dbReference type="Proteomes" id="UP001497497"/>
    </source>
</evidence>
<organism evidence="14 15">
    <name type="scientific">Lymnaea stagnalis</name>
    <name type="common">Great pond snail</name>
    <name type="synonym">Helix stagnalis</name>
    <dbReference type="NCBI Taxonomy" id="6523"/>
    <lineage>
        <taxon>Eukaryota</taxon>
        <taxon>Metazoa</taxon>
        <taxon>Spiralia</taxon>
        <taxon>Lophotrochozoa</taxon>
        <taxon>Mollusca</taxon>
        <taxon>Gastropoda</taxon>
        <taxon>Heterobranchia</taxon>
        <taxon>Euthyneura</taxon>
        <taxon>Panpulmonata</taxon>
        <taxon>Hygrophila</taxon>
        <taxon>Lymnaeoidea</taxon>
        <taxon>Lymnaeidae</taxon>
        <taxon>Lymnaea</taxon>
    </lineage>
</organism>
<accession>A0AAV2H101</accession>
<dbReference type="AlphaFoldDB" id="A0AAV2H101"/>
<keyword evidence="9" id="KW-0677">Repeat</keyword>
<evidence type="ECO:0000256" key="8">
    <source>
        <dbReference type="ARBA" id="ARBA00022692"/>
    </source>
</evidence>
<evidence type="ECO:0000313" key="14">
    <source>
        <dbReference type="EMBL" id="CAL1525944.1"/>
    </source>
</evidence>
<dbReference type="GO" id="GO:0005886">
    <property type="term" value="C:plasma membrane"/>
    <property type="evidence" value="ECO:0007669"/>
    <property type="project" value="UniProtKB-SubCell"/>
</dbReference>
<evidence type="ECO:0000256" key="2">
    <source>
        <dbReference type="ARBA" id="ARBA00004653"/>
    </source>
</evidence>
<proteinExistence type="inferred from homology"/>
<evidence type="ECO:0000256" key="13">
    <source>
        <dbReference type="SAM" id="Phobius"/>
    </source>
</evidence>
<dbReference type="PANTHER" id="PTHR10791:SF112">
    <property type="entry name" value="SUGAR TRANSPORTER SWEET1"/>
    <property type="match status" value="1"/>
</dbReference>
<dbReference type="Pfam" id="PF03083">
    <property type="entry name" value="MtN3_slv"/>
    <property type="match status" value="2"/>
</dbReference>
<evidence type="ECO:0000256" key="6">
    <source>
        <dbReference type="ARBA" id="ARBA00022475"/>
    </source>
</evidence>
<dbReference type="FunFam" id="1.20.1280.290:FF:000004">
    <property type="entry name" value="Sugar transporter SWEET"/>
    <property type="match status" value="1"/>
</dbReference>
<dbReference type="Gene3D" id="1.20.1280.290">
    <property type="match status" value="2"/>
</dbReference>
<evidence type="ECO:0000256" key="4">
    <source>
        <dbReference type="ARBA" id="ARBA00021741"/>
    </source>
</evidence>
<evidence type="ECO:0000256" key="1">
    <source>
        <dbReference type="ARBA" id="ARBA00004651"/>
    </source>
</evidence>
<sequence>MDLTSIIAVTATVTSFLCQLIGIEICLHIVRKGGTGEISPAPFIAFFVSTCIWLKYGLMLKLFNVVLTSGLGTILQFSYICLYYVYSKKKQLIHQMLVIGIIILSLPLVYVTYYEVDADKAKRNLGLYCSGLGIMCNASPLATLSKVIEHKSTESISFPLCFVNFLSSLQWTMYGAAIKDNVLLIPNALGILLGLAQFYLFWKYGCKVSKNSAVQDT</sequence>
<feature type="transmembrane region" description="Helical" evidence="13">
    <location>
        <begin position="39"/>
        <end position="56"/>
    </location>
</feature>
<evidence type="ECO:0000256" key="12">
    <source>
        <dbReference type="ARBA" id="ARBA00023136"/>
    </source>
</evidence>
<comment type="caution">
    <text evidence="14">The sequence shown here is derived from an EMBL/GenBank/DDBJ whole genome shotgun (WGS) entry which is preliminary data.</text>
</comment>
<evidence type="ECO:0000256" key="10">
    <source>
        <dbReference type="ARBA" id="ARBA00022989"/>
    </source>
</evidence>
<dbReference type="PANTHER" id="PTHR10791">
    <property type="entry name" value="RAG1-ACTIVATING PROTEIN 1"/>
    <property type="match status" value="1"/>
</dbReference>
<evidence type="ECO:0000256" key="3">
    <source>
        <dbReference type="ARBA" id="ARBA00007809"/>
    </source>
</evidence>
<keyword evidence="10 13" id="KW-1133">Transmembrane helix</keyword>
<dbReference type="GO" id="GO:0000139">
    <property type="term" value="C:Golgi membrane"/>
    <property type="evidence" value="ECO:0007669"/>
    <property type="project" value="UniProtKB-SubCell"/>
</dbReference>
<feature type="transmembrane region" description="Helical" evidence="13">
    <location>
        <begin position="62"/>
        <end position="85"/>
    </location>
</feature>
<keyword evidence="12 13" id="KW-0472">Membrane</keyword>
<comment type="similarity">
    <text evidence="3">Belongs to the SWEET sugar transporter family.</text>
</comment>
<keyword evidence="7" id="KW-0762">Sugar transport</keyword>